<dbReference type="EMBL" id="JASCZI010272433">
    <property type="protein sequence ID" value="MED6222205.1"/>
    <property type="molecule type" value="Genomic_DNA"/>
</dbReference>
<protein>
    <submittedName>
        <fullName evidence="2">Uncharacterized protein</fullName>
    </submittedName>
</protein>
<proteinExistence type="predicted"/>
<organism evidence="2 3">
    <name type="scientific">Stylosanthes scabra</name>
    <dbReference type="NCBI Taxonomy" id="79078"/>
    <lineage>
        <taxon>Eukaryota</taxon>
        <taxon>Viridiplantae</taxon>
        <taxon>Streptophyta</taxon>
        <taxon>Embryophyta</taxon>
        <taxon>Tracheophyta</taxon>
        <taxon>Spermatophyta</taxon>
        <taxon>Magnoliopsida</taxon>
        <taxon>eudicotyledons</taxon>
        <taxon>Gunneridae</taxon>
        <taxon>Pentapetalae</taxon>
        <taxon>rosids</taxon>
        <taxon>fabids</taxon>
        <taxon>Fabales</taxon>
        <taxon>Fabaceae</taxon>
        <taxon>Papilionoideae</taxon>
        <taxon>50 kb inversion clade</taxon>
        <taxon>dalbergioids sensu lato</taxon>
        <taxon>Dalbergieae</taxon>
        <taxon>Pterocarpus clade</taxon>
        <taxon>Stylosanthes</taxon>
    </lineage>
</organism>
<name>A0ABU6ZJS7_9FABA</name>
<comment type="caution">
    <text evidence="2">The sequence shown here is derived from an EMBL/GenBank/DDBJ whole genome shotgun (WGS) entry which is preliminary data.</text>
</comment>
<dbReference type="Proteomes" id="UP001341840">
    <property type="component" value="Unassembled WGS sequence"/>
</dbReference>
<evidence type="ECO:0000256" key="1">
    <source>
        <dbReference type="SAM" id="MobiDB-lite"/>
    </source>
</evidence>
<feature type="compositionally biased region" description="Polar residues" evidence="1">
    <location>
        <begin position="147"/>
        <end position="157"/>
    </location>
</feature>
<reference evidence="2 3" key="1">
    <citation type="journal article" date="2023" name="Plants (Basel)">
        <title>Bridging the Gap: Combining Genomics and Transcriptomics Approaches to Understand Stylosanthes scabra, an Orphan Legume from the Brazilian Caatinga.</title>
        <authorList>
            <person name="Ferreira-Neto J.R.C."/>
            <person name="da Silva M.D."/>
            <person name="Binneck E."/>
            <person name="de Melo N.F."/>
            <person name="da Silva R.H."/>
            <person name="de Melo A.L.T.M."/>
            <person name="Pandolfi V."/>
            <person name="Bustamante F.O."/>
            <person name="Brasileiro-Vidal A.C."/>
            <person name="Benko-Iseppon A.M."/>
        </authorList>
    </citation>
    <scope>NUCLEOTIDE SEQUENCE [LARGE SCALE GENOMIC DNA]</scope>
    <source>
        <tissue evidence="2">Leaves</tissue>
    </source>
</reference>
<feature type="region of interest" description="Disordered" evidence="1">
    <location>
        <begin position="118"/>
        <end position="158"/>
    </location>
</feature>
<gene>
    <name evidence="2" type="ORF">PIB30_062131</name>
</gene>
<sequence>MTYQSWHGRWASRHEQTFTVVEVQDPGPSANYLRWWYLAARRFLAPNDAFYPRPPDEIPPETIQRIADTPVGGNQVDDVLDNRRPGRRRMVGTRTTIGIGSGSMRCLETRPLHLAVLDPHGSASSSHQAGPSQPSEVPATPQHHFDSSTPVFGSPSQDFMVGLNSPGFQRTLQQLMVDDTTYRPGFDGSQVQVHMDLNEPASAPSHLFTAYAGTLASVYMQDAHFMDPYPISPQAPEDPLQTIHVAMRELHPSGGAVEFLDAGAVGQGAHVVCIVWVMDFVVVD</sequence>
<evidence type="ECO:0000313" key="3">
    <source>
        <dbReference type="Proteomes" id="UP001341840"/>
    </source>
</evidence>
<accession>A0ABU6ZJS7</accession>
<evidence type="ECO:0000313" key="2">
    <source>
        <dbReference type="EMBL" id="MED6222205.1"/>
    </source>
</evidence>
<feature type="compositionally biased region" description="Polar residues" evidence="1">
    <location>
        <begin position="122"/>
        <end position="135"/>
    </location>
</feature>
<keyword evidence="3" id="KW-1185">Reference proteome</keyword>